<proteinExistence type="predicted"/>
<evidence type="ECO:0000313" key="1">
    <source>
        <dbReference type="EMBL" id="OHA13190.1"/>
    </source>
</evidence>
<name>A0A1G2LNK2_9BACT</name>
<reference evidence="1 2" key="1">
    <citation type="journal article" date="2016" name="Nat. Commun.">
        <title>Thousands of microbial genomes shed light on interconnected biogeochemical processes in an aquifer system.</title>
        <authorList>
            <person name="Anantharaman K."/>
            <person name="Brown C.T."/>
            <person name="Hug L.A."/>
            <person name="Sharon I."/>
            <person name="Castelle C.J."/>
            <person name="Probst A.J."/>
            <person name="Thomas B.C."/>
            <person name="Singh A."/>
            <person name="Wilkins M.J."/>
            <person name="Karaoz U."/>
            <person name="Brodie E.L."/>
            <person name="Williams K.H."/>
            <person name="Hubbard S.S."/>
            <person name="Banfield J.F."/>
        </authorList>
    </citation>
    <scope>NUCLEOTIDE SEQUENCE [LARGE SCALE GENOMIC DNA]</scope>
</reference>
<accession>A0A1G2LNK2</accession>
<dbReference type="Proteomes" id="UP000177171">
    <property type="component" value="Unassembled WGS sequence"/>
</dbReference>
<organism evidence="1 2">
    <name type="scientific">Candidatus Sungbacteria bacterium RIFCSPLOWO2_12_FULL_41_11</name>
    <dbReference type="NCBI Taxonomy" id="1802286"/>
    <lineage>
        <taxon>Bacteria</taxon>
        <taxon>Candidatus Sungiibacteriota</taxon>
    </lineage>
</organism>
<sequence length="133" mass="14990">MVFVRNLAFFVVLIAVLSFVFVLPVFAESNFQPQNLIGEWWADWNYRNIVSGKLFLTILSVEGIKVSGKFELTGAKAPNEEFKDGILEGNTLKITTEYQYIELVFEGKTLSGFALSDPYKATRSEIKNGVKVK</sequence>
<comment type="caution">
    <text evidence="1">The sequence shown here is derived from an EMBL/GenBank/DDBJ whole genome shotgun (WGS) entry which is preliminary data.</text>
</comment>
<protein>
    <submittedName>
        <fullName evidence="1">Uncharacterized protein</fullName>
    </submittedName>
</protein>
<dbReference type="AlphaFoldDB" id="A0A1G2LNK2"/>
<gene>
    <name evidence="1" type="ORF">A3G49_02390</name>
</gene>
<dbReference type="EMBL" id="MHQY01000033">
    <property type="protein sequence ID" value="OHA13190.1"/>
    <property type="molecule type" value="Genomic_DNA"/>
</dbReference>
<evidence type="ECO:0000313" key="2">
    <source>
        <dbReference type="Proteomes" id="UP000177171"/>
    </source>
</evidence>